<gene>
    <name evidence="1" type="ORF">NM09_02165</name>
</gene>
<proteinExistence type="predicted"/>
<comment type="caution">
    <text evidence="1">The sequence shown here is derived from an EMBL/GenBank/DDBJ whole genome shotgun (WGS) entry which is preliminary data.</text>
</comment>
<evidence type="ECO:0000313" key="1">
    <source>
        <dbReference type="EMBL" id="KHD26843.1"/>
    </source>
</evidence>
<organism evidence="1 2">
    <name type="scientific">Vibrio caribbeanicus</name>
    <dbReference type="NCBI Taxonomy" id="701175"/>
    <lineage>
        <taxon>Bacteria</taxon>
        <taxon>Pseudomonadati</taxon>
        <taxon>Pseudomonadota</taxon>
        <taxon>Gammaproteobacteria</taxon>
        <taxon>Vibrionales</taxon>
        <taxon>Vibrionaceae</taxon>
        <taxon>Vibrio</taxon>
    </lineage>
</organism>
<accession>A0ACC4P296</accession>
<sequence>MKSVKYDVPTGEEWKAAILLIHGTAPIYYDGTIPGCSADYQLGTTPIYDMLTYELNQRSFCTVRYLREGVYKNQVNWEEYIKVDHYQIVSQIEKIVKEMPKNKPKILFAFSGGSIHVSQLDLSKIDGVVIVGGLCTNRFHSAALNVRNKHEWKRFQEEIERFRFLSEEKIDKINKPNGDGPLKRFWQEAMLKDNWVYFQKYVDLPILILHGSNDSEVHRSQASMWKVLLPVHNIKYVEVDGGDHFLNTPEESGASIISRELDVWSVENNLIWRDSHNDFCVDELVTL</sequence>
<keyword evidence="2" id="KW-1185">Reference proteome</keyword>
<reference evidence="1" key="1">
    <citation type="submission" date="2014-10" db="EMBL/GenBank/DDBJ databases">
        <title>Genome sequencing of Vibrio caribbeanicus T14.</title>
        <authorList>
            <person name="Chan K.-G."/>
            <person name="Mohamad N.I."/>
        </authorList>
    </citation>
    <scope>NUCLEOTIDE SEQUENCE</scope>
    <source>
        <strain evidence="1">T14</strain>
    </source>
</reference>
<dbReference type="EMBL" id="JRWR01000001">
    <property type="protein sequence ID" value="KHD26843.1"/>
    <property type="molecule type" value="Genomic_DNA"/>
</dbReference>
<dbReference type="Proteomes" id="UP000030421">
    <property type="component" value="Unassembled WGS sequence"/>
</dbReference>
<protein>
    <submittedName>
        <fullName evidence="1">Uncharacterized protein</fullName>
    </submittedName>
</protein>
<evidence type="ECO:0000313" key="2">
    <source>
        <dbReference type="Proteomes" id="UP000030421"/>
    </source>
</evidence>
<name>A0ACC4P296_9VIBR</name>